<feature type="region of interest" description="Disordered" evidence="2">
    <location>
        <begin position="93"/>
        <end position="131"/>
    </location>
</feature>
<accession>A0A6A4X3M3</accession>
<feature type="compositionally biased region" description="Pro residues" evidence="2">
    <location>
        <begin position="95"/>
        <end position="109"/>
    </location>
</feature>
<dbReference type="GO" id="GO:0008270">
    <property type="term" value="F:zinc ion binding"/>
    <property type="evidence" value="ECO:0007669"/>
    <property type="project" value="UniProtKB-KW"/>
</dbReference>
<dbReference type="PROSITE" id="PS50158">
    <property type="entry name" value="ZF_CCHC"/>
    <property type="match status" value="1"/>
</dbReference>
<sequence>MRQVFVRLCQRVTGRQYASTDEWRKRWAQNLTLYRKRQRMVRSSAQLRRDTTIALLDVNQHMLSIWHNREQKSESAADPLQGVCLPDRLHTLAEPAPPARDLPQLPPQPTADRRPKHQLESPADTTGTSFWRAKKREEMDAKGFVRPARACLCKICHKDVKASSTHERCYRESSLSLPRYQHQQSTVYLSEALVRWNRQRATDATQAGKTTTTTTSKLVALAKIICLQRDVYGMERLNLKLPDACTSKNGNLLPAGRRGLFRAVLTHKLACDRAVVVRLRGRTLGNIPNACRNSTAELHDEASTALATARYDRDTGDAMPGAAQTATWATSVGKDRGEVLTTVVTTSERLDTLEPVGSGRTGKERPHRPSRLYRQLLEEHDEEWKARQLRFLADIVGFQKYVRNPPPPLPDRCNKCGETGHLARCCARQRRGDAHAIQEQEEEEEEAVAMENVSRDSPVCMVQRTKRCRHGGHLKPGCCHGDLKPRRCHGDLLHWGDTSIDRRQFPRGE</sequence>
<keyword evidence="1" id="KW-0862">Zinc</keyword>
<gene>
    <name evidence="4" type="ORF">FJT64_018410</name>
</gene>
<reference evidence="4 5" key="1">
    <citation type="submission" date="2019-07" db="EMBL/GenBank/DDBJ databases">
        <title>Draft genome assembly of a fouling barnacle, Amphibalanus amphitrite (Darwin, 1854): The first reference genome for Thecostraca.</title>
        <authorList>
            <person name="Kim W."/>
        </authorList>
    </citation>
    <scope>NUCLEOTIDE SEQUENCE [LARGE SCALE GENOMIC DNA]</scope>
    <source>
        <strain evidence="4">SNU_AA5</strain>
        <tissue evidence="4">Soma without cirri and trophi</tissue>
    </source>
</reference>
<feature type="domain" description="CCHC-type" evidence="3">
    <location>
        <begin position="412"/>
        <end position="426"/>
    </location>
</feature>
<dbReference type="Proteomes" id="UP000440578">
    <property type="component" value="Unassembled WGS sequence"/>
</dbReference>
<comment type="caution">
    <text evidence="4">The sequence shown here is derived from an EMBL/GenBank/DDBJ whole genome shotgun (WGS) entry which is preliminary data.</text>
</comment>
<proteinExistence type="predicted"/>
<evidence type="ECO:0000256" key="2">
    <source>
        <dbReference type="SAM" id="MobiDB-lite"/>
    </source>
</evidence>
<organism evidence="4 5">
    <name type="scientific">Amphibalanus amphitrite</name>
    <name type="common">Striped barnacle</name>
    <name type="synonym">Balanus amphitrite</name>
    <dbReference type="NCBI Taxonomy" id="1232801"/>
    <lineage>
        <taxon>Eukaryota</taxon>
        <taxon>Metazoa</taxon>
        <taxon>Ecdysozoa</taxon>
        <taxon>Arthropoda</taxon>
        <taxon>Crustacea</taxon>
        <taxon>Multicrustacea</taxon>
        <taxon>Cirripedia</taxon>
        <taxon>Thoracica</taxon>
        <taxon>Thoracicalcarea</taxon>
        <taxon>Balanomorpha</taxon>
        <taxon>Balanoidea</taxon>
        <taxon>Balanidae</taxon>
        <taxon>Amphibalaninae</taxon>
        <taxon>Amphibalanus</taxon>
    </lineage>
</organism>
<keyword evidence="1" id="KW-0863">Zinc-finger</keyword>
<keyword evidence="1" id="KW-0479">Metal-binding</keyword>
<dbReference type="InterPro" id="IPR046616">
    <property type="entry name" value="DUF6729"/>
</dbReference>
<evidence type="ECO:0000313" key="4">
    <source>
        <dbReference type="EMBL" id="KAF0310614.1"/>
    </source>
</evidence>
<dbReference type="AlphaFoldDB" id="A0A6A4X3M3"/>
<dbReference type="GO" id="GO:0003676">
    <property type="term" value="F:nucleic acid binding"/>
    <property type="evidence" value="ECO:0007669"/>
    <property type="project" value="InterPro"/>
</dbReference>
<dbReference type="PANTHER" id="PTHR24401">
    <property type="entry name" value="SI:CH211-243P7.3-RELATED"/>
    <property type="match status" value="1"/>
</dbReference>
<evidence type="ECO:0000313" key="5">
    <source>
        <dbReference type="Proteomes" id="UP000440578"/>
    </source>
</evidence>
<dbReference type="SUPFAM" id="SSF57756">
    <property type="entry name" value="Retrovirus zinc finger-like domains"/>
    <property type="match status" value="1"/>
</dbReference>
<dbReference type="InterPro" id="IPR036875">
    <property type="entry name" value="Znf_CCHC_sf"/>
</dbReference>
<evidence type="ECO:0000256" key="1">
    <source>
        <dbReference type="PROSITE-ProRule" id="PRU00047"/>
    </source>
</evidence>
<dbReference type="EMBL" id="VIIS01000297">
    <property type="protein sequence ID" value="KAF0310614.1"/>
    <property type="molecule type" value="Genomic_DNA"/>
</dbReference>
<evidence type="ECO:0000259" key="3">
    <source>
        <dbReference type="PROSITE" id="PS50158"/>
    </source>
</evidence>
<dbReference type="InterPro" id="IPR001878">
    <property type="entry name" value="Znf_CCHC"/>
</dbReference>
<name>A0A6A4X3M3_AMPAM</name>
<dbReference type="PANTHER" id="PTHR24401:SF29">
    <property type="entry name" value="SI:CH211-243P7.3-RELATED"/>
    <property type="match status" value="1"/>
</dbReference>
<keyword evidence="5" id="KW-1185">Reference proteome</keyword>
<dbReference type="Pfam" id="PF20499">
    <property type="entry name" value="DUF6729"/>
    <property type="match status" value="1"/>
</dbReference>
<protein>
    <recommendedName>
        <fullName evidence="3">CCHC-type domain-containing protein</fullName>
    </recommendedName>
</protein>